<dbReference type="REBASE" id="29019">
    <property type="entry name" value="HspSORF1044P"/>
</dbReference>
<dbReference type="InterPro" id="IPR006935">
    <property type="entry name" value="Helicase/UvrB_N"/>
</dbReference>
<accession>E4RMF3</accession>
<dbReference type="HOGENOM" id="CLU_008858_0_0_9"/>
<feature type="domain" description="Helicase/UvrB N-terminal" evidence="1">
    <location>
        <begin position="151"/>
        <end position="290"/>
    </location>
</feature>
<dbReference type="InterPro" id="IPR027417">
    <property type="entry name" value="P-loop_NTPase"/>
</dbReference>
<dbReference type="RefSeq" id="WP_013405570.1">
    <property type="nucleotide sequence ID" value="NC_014654.1"/>
</dbReference>
<dbReference type="AlphaFoldDB" id="E4RMF3"/>
<reference evidence="2 3" key="2">
    <citation type="journal article" date="2011" name="J. Bacteriol.">
        <title>Complete Genome Sequence of the Haloalkaliphilic, Hydrogen Producing Halanaerobium hydrogenoformans.</title>
        <authorList>
            <person name="Brown S.D."/>
            <person name="Begemann M.B."/>
            <person name="Mormile M.R."/>
            <person name="Wall J.D."/>
            <person name="Han C.S."/>
            <person name="Goodwin L.A."/>
            <person name="Pitluck S."/>
            <person name="Land M.L."/>
            <person name="Hauser L.J."/>
            <person name="Elias D.A."/>
        </authorList>
    </citation>
    <scope>NUCLEOTIDE SEQUENCE [LARGE SCALE GENOMIC DNA]</scope>
    <source>
        <strain evidence="3">sapolanicus</strain>
    </source>
</reference>
<gene>
    <name evidence="2" type="ordered locus">Halsa_1045</name>
</gene>
<dbReference type="eggNOG" id="COG0610">
    <property type="taxonomic scope" value="Bacteria"/>
</dbReference>
<dbReference type="GO" id="GO:0005524">
    <property type="term" value="F:ATP binding"/>
    <property type="evidence" value="ECO:0007669"/>
    <property type="project" value="InterPro"/>
</dbReference>
<organism evidence="2 3">
    <name type="scientific">Halanaerobium hydrogeniformans</name>
    <name type="common">Halanaerobium sp. (strain sapolanicus)</name>
    <dbReference type="NCBI Taxonomy" id="656519"/>
    <lineage>
        <taxon>Bacteria</taxon>
        <taxon>Bacillati</taxon>
        <taxon>Bacillota</taxon>
        <taxon>Clostridia</taxon>
        <taxon>Halanaerobiales</taxon>
        <taxon>Halanaerobiaceae</taxon>
        <taxon>Halanaerobium</taxon>
    </lineage>
</organism>
<dbReference type="GO" id="GO:0003677">
    <property type="term" value="F:DNA binding"/>
    <property type="evidence" value="ECO:0007669"/>
    <property type="project" value="InterPro"/>
</dbReference>
<proteinExistence type="predicted"/>
<name>E4RMF3_HALHG</name>
<sequence length="1124" mass="133056">MQLQDREILNKYLLSLFGVEEFISNEGNFKTLRKVAQPDLIDDGFDEEGRSYILQNLLMVNFEIEDELFNKLETYDSNIKEYVDHISENRENLIDLKYFQYFAVLFTEIFLDRYFNSKEKFLIDINEFVDEENKKIKKDKRKYSYFEEDDLNKLAYYMATGSGKTLIMHINFLQFLKYNKTKLDNIILITPNERLTKQHIEEFKVSNIDVDHLNKMGGGLIGDKDIYVIEIHKLKENKTGEGESVEISTLEGNNLVFVDEGHKGMQGVEWKSNREALARDGFLFEYSATFGQAIGDRIDRSEKIKNDYPRYNEKVELLGLDKEIKEEIFNINKNNTYINMSKYQLDKKLDNMEISEYKKSQIKQFHVNLLEEYSKAVIFDYSYRYFYHDGYGKDYNILNLKDSQLKEYNFRYMLANLLSFYEQKKYYVENRKAIKKYNLENPLLVFVGDTVLAPSGSMAKIDKRSVSDIEFVIEFIKNLFENKAEIITIIKNILNKKSGFEDENDRDIFDDKFRYLKSKNIDERISYNEMLELIFNTSNITGELELYNIKGGDGEIGLKLKGAKDYFGLINIGNSSKLIDKFEENNYRVKEDEFSDSLFTDLNDSTSNINLLIGSKKFTEGWNSYRVSNIGILNLGRSRGSQIIQLFGRGVRIKGLNGSLKRSEAFSDVFHPDYINLLETLNIFGIRADYMEDFRKYLEEEGIEDKDDKEIILPIKENSEFLNKNLYTIKVKDDANFYEELIELDITKNNEISVELDLRPKTEIVSSFDADLEFKDNSQYENYYFDQEILNLMDWDQIYLNLVRYKKKKRFHNLLIQKDKLKEILENKNYEVFCEDDTLKMNKFADLKKLQEIAEKILKKYVNKFYKTSHKHYQDDKLVYRSLTKEDSNFQDYVIKIERKNFNLIDEVEDLIQEETEMFYSAKLNGNDHFKNIYFDRHLFQPLLCKNGEIKTTPQGLEESEETFISLLKDYIESDEAKEIIEDKEIFLLRNLTRSKGVCFMDDVDRYYPDFMLWIKEDKKQYLSFIDPKGIHNLGKIEKHPKVQLAETIKEQEPKIAANSINEDEIILNSYIMAYSEFESSNKHYNLTREEFNALNIFFIDKQSLNKYNSRPIDKLFKSILEVN</sequence>
<dbReference type="EMBL" id="CP002304">
    <property type="protein sequence ID" value="ADQ14484.1"/>
    <property type="molecule type" value="Genomic_DNA"/>
</dbReference>
<dbReference type="STRING" id="656519.Halsa_1045"/>
<reference evidence="2 3" key="1">
    <citation type="submission" date="2010-11" db="EMBL/GenBank/DDBJ databases">
        <title>Complete sequence of Halanaerobium sp. sapolanicus.</title>
        <authorList>
            <consortium name="US DOE Joint Genome Institute"/>
            <person name="Lucas S."/>
            <person name="Copeland A."/>
            <person name="Lapidus A."/>
            <person name="Cheng J.-F."/>
            <person name="Bruce D."/>
            <person name="Goodwin L."/>
            <person name="Pitluck S."/>
            <person name="Davenport K."/>
            <person name="Detter J.C."/>
            <person name="Han C."/>
            <person name="Tapia R."/>
            <person name="Land M."/>
            <person name="Hauser L."/>
            <person name="Jeffries C."/>
            <person name="Kyrpides N."/>
            <person name="Ivanova N."/>
            <person name="Mikhailova N."/>
            <person name="Begemann M.B."/>
            <person name="Mormile M.R."/>
            <person name="Wall J.D."/>
            <person name="Elias D.A."/>
            <person name="Woyke T."/>
        </authorList>
    </citation>
    <scope>NUCLEOTIDE SEQUENCE [LARGE SCALE GENOMIC DNA]</scope>
    <source>
        <strain evidence="3">sapolanicus</strain>
    </source>
</reference>
<evidence type="ECO:0000313" key="2">
    <source>
        <dbReference type="EMBL" id="ADQ14484.1"/>
    </source>
</evidence>
<dbReference type="Proteomes" id="UP000007434">
    <property type="component" value="Chromosome"/>
</dbReference>
<dbReference type="Gene3D" id="3.40.50.300">
    <property type="entry name" value="P-loop containing nucleotide triphosphate hydrolases"/>
    <property type="match status" value="1"/>
</dbReference>
<dbReference type="SUPFAM" id="SSF52540">
    <property type="entry name" value="P-loop containing nucleoside triphosphate hydrolases"/>
    <property type="match status" value="2"/>
</dbReference>
<dbReference type="OrthoDB" id="9804145at2"/>
<evidence type="ECO:0000313" key="3">
    <source>
        <dbReference type="Proteomes" id="UP000007434"/>
    </source>
</evidence>
<dbReference type="KEGG" id="has:Halsa_1045"/>
<dbReference type="Pfam" id="PF04851">
    <property type="entry name" value="ResIII"/>
    <property type="match status" value="1"/>
</dbReference>
<protein>
    <submittedName>
        <fullName evidence="2">Type III restriction protein res subunit</fullName>
    </submittedName>
</protein>
<dbReference type="eggNOG" id="COG3421">
    <property type="taxonomic scope" value="Bacteria"/>
</dbReference>
<evidence type="ECO:0000259" key="1">
    <source>
        <dbReference type="Pfam" id="PF04851"/>
    </source>
</evidence>
<keyword evidence="3" id="KW-1185">Reference proteome</keyword>
<dbReference type="GO" id="GO:0016787">
    <property type="term" value="F:hydrolase activity"/>
    <property type="evidence" value="ECO:0007669"/>
    <property type="project" value="InterPro"/>
</dbReference>